<keyword evidence="4" id="KW-1185">Reference proteome</keyword>
<evidence type="ECO:0000256" key="1">
    <source>
        <dbReference type="SAM" id="MobiDB-lite"/>
    </source>
</evidence>
<evidence type="ECO:0000313" key="3">
    <source>
        <dbReference type="EMBL" id="KAF4467143.1"/>
    </source>
</evidence>
<keyword evidence="2" id="KW-1133">Transmembrane helix</keyword>
<comment type="caution">
    <text evidence="3">The sequence shown here is derived from an EMBL/GenBank/DDBJ whole genome shotgun (WGS) entry which is preliminary data.</text>
</comment>
<dbReference type="AlphaFoldDB" id="A0A8H4LGC3"/>
<proteinExistence type="predicted"/>
<sequence>MRSHSSRMRIVFAAVTIITTVPFLFTFFHVKLTDGLSIVPLPERPFFYEHDPEPAGREDEDGDDDTAGSTRDYRLLTSIRNNLGFYNKVNVKKTGYKIMNPTLLELPRDSHSRHEFLVIARTLHVDTTINGTDYRLARQVAMFANLTHNKLGRPEIKSNNKWAKLLVPEFAGPEHHCQNQPLMDRYIGPEDMKLFWTRRREPLLIFTYQVDDENLCQGQFLIDARAAVPELVRVLGAEYASKMPPIRFREPVGLRRQPPPGHESYARYQREKNWAPAQSPLSSDDDELLFMVEPGQMFRYASSHSPVEEVLVGANSQQSAVEPPYPLGASPDETWHSVHKMTCVHDVMLSDHNVHQSTPMLGLTLCNRGECEPDDTNTVMLGMVQRRHDPPTAPYTWYDRRIVAYSAAQPYRMLSVSKKLSYHGEVNGKYIWTGSMIYYANGTDFPSNHGYLDDEIWLSFGIEDSAAGWMDIKARELVADHYLCQGVPEEYRQHRLNITG</sequence>
<dbReference type="Proteomes" id="UP000554235">
    <property type="component" value="Unassembled WGS sequence"/>
</dbReference>
<organism evidence="3 4">
    <name type="scientific">Fusarium albosuccineum</name>
    <dbReference type="NCBI Taxonomy" id="1237068"/>
    <lineage>
        <taxon>Eukaryota</taxon>
        <taxon>Fungi</taxon>
        <taxon>Dikarya</taxon>
        <taxon>Ascomycota</taxon>
        <taxon>Pezizomycotina</taxon>
        <taxon>Sordariomycetes</taxon>
        <taxon>Hypocreomycetidae</taxon>
        <taxon>Hypocreales</taxon>
        <taxon>Nectriaceae</taxon>
        <taxon>Fusarium</taxon>
        <taxon>Fusarium decemcellulare species complex</taxon>
    </lineage>
</organism>
<gene>
    <name evidence="3" type="ORF">FALBO_5983</name>
</gene>
<keyword evidence="2" id="KW-0472">Membrane</keyword>
<feature type="region of interest" description="Disordered" evidence="1">
    <location>
        <begin position="49"/>
        <end position="68"/>
    </location>
</feature>
<dbReference type="EMBL" id="JAADYS010000778">
    <property type="protein sequence ID" value="KAF4467143.1"/>
    <property type="molecule type" value="Genomic_DNA"/>
</dbReference>
<protein>
    <submittedName>
        <fullName evidence="3">Uncharacterized protein</fullName>
    </submittedName>
</protein>
<accession>A0A8H4LGC3</accession>
<evidence type="ECO:0000313" key="4">
    <source>
        <dbReference type="Proteomes" id="UP000554235"/>
    </source>
</evidence>
<name>A0A8H4LGC3_9HYPO</name>
<evidence type="ECO:0000256" key="2">
    <source>
        <dbReference type="SAM" id="Phobius"/>
    </source>
</evidence>
<keyword evidence="2" id="KW-0812">Transmembrane</keyword>
<reference evidence="3 4" key="1">
    <citation type="submission" date="2020-01" db="EMBL/GenBank/DDBJ databases">
        <title>Identification and distribution of gene clusters putatively required for synthesis of sphingolipid metabolism inhibitors in phylogenetically diverse species of the filamentous fungus Fusarium.</title>
        <authorList>
            <person name="Kim H.-S."/>
            <person name="Busman M."/>
            <person name="Brown D.W."/>
            <person name="Divon H."/>
            <person name="Uhlig S."/>
            <person name="Proctor R.H."/>
        </authorList>
    </citation>
    <scope>NUCLEOTIDE SEQUENCE [LARGE SCALE GENOMIC DNA]</scope>
    <source>
        <strain evidence="3 4">NRRL 20459</strain>
    </source>
</reference>
<dbReference type="OrthoDB" id="2522565at2759"/>
<feature type="transmembrane region" description="Helical" evidence="2">
    <location>
        <begin position="12"/>
        <end position="30"/>
    </location>
</feature>